<dbReference type="Gene3D" id="1.10.3720.10">
    <property type="entry name" value="MetI-like"/>
    <property type="match status" value="1"/>
</dbReference>
<evidence type="ECO:0000256" key="7">
    <source>
        <dbReference type="RuleBase" id="RU363032"/>
    </source>
</evidence>
<accession>A0ABX0TPR2</accession>
<sequence length="276" mass="29828">MATLSALATAPPAIRPAARNRFLAHRAARFGILLGPGLLLLYWSVLSFNGWLDPRVLPAPWTAVEAAIELIRDGRLQSNLAVSAGRALAGLALGSSVALALALLSGLTVLGGYVIDGLVQMKRGIPILALIPFMVLWLGIGEGLKISVIAIAVFFPMYIQVHTALRAIDLRFVELAETLRLSRWKFLVRIVLPGTLPGVLTGLRFGTTAAWLALVVVEQLNATSGIGYMVTLARDYAQTDVMLVGLVVYAILGFGSDLIVRALERHVLRWRRSFGR</sequence>
<dbReference type="SUPFAM" id="SSF161098">
    <property type="entry name" value="MetI-like"/>
    <property type="match status" value="1"/>
</dbReference>
<reference evidence="9 10" key="1">
    <citation type="submission" date="2020-03" db="EMBL/GenBank/DDBJ databases">
        <title>Genomic Encyclopedia of Type Strains, Phase III (KMG-III): the genomes of soil and plant-associated and newly described type strains.</title>
        <authorList>
            <person name="Whitman W."/>
        </authorList>
    </citation>
    <scope>NUCLEOTIDE SEQUENCE [LARGE SCALE GENOMIC DNA]</scope>
    <source>
        <strain evidence="9 10">CECT 8804</strain>
    </source>
</reference>
<feature type="transmembrane region" description="Helical" evidence="7">
    <location>
        <begin position="87"/>
        <end position="112"/>
    </location>
</feature>
<dbReference type="PROSITE" id="PS50928">
    <property type="entry name" value="ABC_TM1"/>
    <property type="match status" value="1"/>
</dbReference>
<feature type="transmembrane region" description="Helical" evidence="7">
    <location>
        <begin position="241"/>
        <end position="263"/>
    </location>
</feature>
<organism evidence="9 10">
    <name type="scientific">Sphingomonas vulcanisoli</name>
    <dbReference type="NCBI Taxonomy" id="1658060"/>
    <lineage>
        <taxon>Bacteria</taxon>
        <taxon>Pseudomonadati</taxon>
        <taxon>Pseudomonadota</taxon>
        <taxon>Alphaproteobacteria</taxon>
        <taxon>Sphingomonadales</taxon>
        <taxon>Sphingomonadaceae</taxon>
        <taxon>Sphingomonas</taxon>
    </lineage>
</organism>
<comment type="subcellular location">
    <subcellularLocation>
        <location evidence="1 7">Cell membrane</location>
        <topology evidence="1 7">Multi-pass membrane protein</topology>
    </subcellularLocation>
</comment>
<feature type="transmembrane region" description="Helical" evidence="7">
    <location>
        <begin position="30"/>
        <end position="52"/>
    </location>
</feature>
<dbReference type="InterPro" id="IPR035906">
    <property type="entry name" value="MetI-like_sf"/>
</dbReference>
<evidence type="ECO:0000259" key="8">
    <source>
        <dbReference type="PROSITE" id="PS50928"/>
    </source>
</evidence>
<comment type="similarity">
    <text evidence="7">Belongs to the binding-protein-dependent transport system permease family.</text>
</comment>
<dbReference type="PANTHER" id="PTHR30151:SF38">
    <property type="entry name" value="ALIPHATIC SULFONATES TRANSPORT PERMEASE PROTEIN SSUC-RELATED"/>
    <property type="match status" value="1"/>
</dbReference>
<gene>
    <name evidence="9" type="ORF">FHS31_000331</name>
</gene>
<evidence type="ECO:0000256" key="6">
    <source>
        <dbReference type="ARBA" id="ARBA00023136"/>
    </source>
</evidence>
<evidence type="ECO:0000256" key="3">
    <source>
        <dbReference type="ARBA" id="ARBA00022475"/>
    </source>
</evidence>
<feature type="domain" description="ABC transmembrane type-1" evidence="8">
    <location>
        <begin position="76"/>
        <end position="260"/>
    </location>
</feature>
<protein>
    <submittedName>
        <fullName evidence="9">Sulfonate transport system permease protein</fullName>
    </submittedName>
</protein>
<name>A0ABX0TPR2_9SPHN</name>
<dbReference type="RefSeq" id="WP_167071381.1">
    <property type="nucleotide sequence ID" value="NZ_JAAOZC010000001.1"/>
</dbReference>
<feature type="transmembrane region" description="Helical" evidence="7">
    <location>
        <begin position="186"/>
        <end position="205"/>
    </location>
</feature>
<keyword evidence="10" id="KW-1185">Reference proteome</keyword>
<dbReference type="CDD" id="cd06261">
    <property type="entry name" value="TM_PBP2"/>
    <property type="match status" value="1"/>
</dbReference>
<evidence type="ECO:0000313" key="10">
    <source>
        <dbReference type="Proteomes" id="UP000727456"/>
    </source>
</evidence>
<feature type="transmembrane region" description="Helical" evidence="7">
    <location>
        <begin position="146"/>
        <end position="165"/>
    </location>
</feature>
<keyword evidence="2 7" id="KW-0813">Transport</keyword>
<dbReference type="PANTHER" id="PTHR30151">
    <property type="entry name" value="ALKANE SULFONATE ABC TRANSPORTER-RELATED, MEMBRANE SUBUNIT"/>
    <property type="match status" value="1"/>
</dbReference>
<evidence type="ECO:0000256" key="4">
    <source>
        <dbReference type="ARBA" id="ARBA00022692"/>
    </source>
</evidence>
<dbReference type="InterPro" id="IPR000515">
    <property type="entry name" value="MetI-like"/>
</dbReference>
<keyword evidence="3" id="KW-1003">Cell membrane</keyword>
<evidence type="ECO:0000256" key="2">
    <source>
        <dbReference type="ARBA" id="ARBA00022448"/>
    </source>
</evidence>
<feature type="transmembrane region" description="Helical" evidence="7">
    <location>
        <begin position="124"/>
        <end position="140"/>
    </location>
</feature>
<evidence type="ECO:0000313" key="9">
    <source>
        <dbReference type="EMBL" id="NIJ06749.1"/>
    </source>
</evidence>
<dbReference type="EMBL" id="JAAOZC010000001">
    <property type="protein sequence ID" value="NIJ06749.1"/>
    <property type="molecule type" value="Genomic_DNA"/>
</dbReference>
<keyword evidence="6 7" id="KW-0472">Membrane</keyword>
<keyword evidence="4 7" id="KW-0812">Transmembrane</keyword>
<comment type="caution">
    <text evidence="9">The sequence shown here is derived from an EMBL/GenBank/DDBJ whole genome shotgun (WGS) entry which is preliminary data.</text>
</comment>
<dbReference type="Proteomes" id="UP000727456">
    <property type="component" value="Unassembled WGS sequence"/>
</dbReference>
<evidence type="ECO:0000256" key="5">
    <source>
        <dbReference type="ARBA" id="ARBA00022989"/>
    </source>
</evidence>
<proteinExistence type="inferred from homology"/>
<evidence type="ECO:0000256" key="1">
    <source>
        <dbReference type="ARBA" id="ARBA00004651"/>
    </source>
</evidence>
<keyword evidence="5 7" id="KW-1133">Transmembrane helix</keyword>
<dbReference type="Pfam" id="PF00528">
    <property type="entry name" value="BPD_transp_1"/>
    <property type="match status" value="1"/>
</dbReference>